<organism evidence="1">
    <name type="scientific">Dichomitus squalens</name>
    <dbReference type="NCBI Taxonomy" id="114155"/>
    <lineage>
        <taxon>Eukaryota</taxon>
        <taxon>Fungi</taxon>
        <taxon>Dikarya</taxon>
        <taxon>Basidiomycota</taxon>
        <taxon>Agaricomycotina</taxon>
        <taxon>Agaricomycetes</taxon>
        <taxon>Polyporales</taxon>
        <taxon>Polyporaceae</taxon>
        <taxon>Dichomitus</taxon>
    </lineage>
</organism>
<accession>A0A4Q9MYU1</accession>
<dbReference type="AlphaFoldDB" id="A0A4Q9MYU1"/>
<reference evidence="1" key="1">
    <citation type="submission" date="2019-01" db="EMBL/GenBank/DDBJ databases">
        <title>Draft genome sequences of three monokaryotic isolates of the white-rot basidiomycete fungus Dichomitus squalens.</title>
        <authorList>
            <consortium name="DOE Joint Genome Institute"/>
            <person name="Lopez S.C."/>
            <person name="Andreopoulos B."/>
            <person name="Pangilinan J."/>
            <person name="Lipzen A."/>
            <person name="Riley R."/>
            <person name="Ahrendt S."/>
            <person name="Ng V."/>
            <person name="Barry K."/>
            <person name="Daum C."/>
            <person name="Grigoriev I.V."/>
            <person name="Hilden K.S."/>
            <person name="Makela M.R."/>
            <person name="de Vries R.P."/>
        </authorList>
    </citation>
    <scope>NUCLEOTIDE SEQUENCE [LARGE SCALE GENOMIC DNA]</scope>
    <source>
        <strain evidence="1">OM18370.1</strain>
    </source>
</reference>
<sequence>MSGTRTYTTFNFRSLASFRKYGATLRTLCLRRVCYFTCDDFTRFLEAFPALMDLRCERITFGKPRSFLRRIDVGMAKEAVDMLLETHARVDALEELVLDVMNISPDNAGHFITFISQLPRVRCLTLSLRLGRDDKEILRGIGHMLQVLRDLFDSSVLQSTLPGVVVQLVTAASGHLNHALSKADAIQIRRELEGQFLRIPLQRMILRVWNTKANRNQFWIRQLERNFPSLRRSGLLISRTDRGKSTQAMISTALIWLVVTNIGHDDIVSTFTVSSDSK</sequence>
<proteinExistence type="predicted"/>
<gene>
    <name evidence="1" type="ORF">BD311DRAFT_621159</name>
</gene>
<dbReference type="Proteomes" id="UP000292957">
    <property type="component" value="Unassembled WGS sequence"/>
</dbReference>
<protein>
    <submittedName>
        <fullName evidence="1">Uncharacterized protein</fullName>
    </submittedName>
</protein>
<name>A0A4Q9MYU1_9APHY</name>
<feature type="non-terminal residue" evidence="1">
    <location>
        <position position="278"/>
    </location>
</feature>
<dbReference type="EMBL" id="ML143391">
    <property type="protein sequence ID" value="TBU33300.1"/>
    <property type="molecule type" value="Genomic_DNA"/>
</dbReference>
<evidence type="ECO:0000313" key="1">
    <source>
        <dbReference type="EMBL" id="TBU33300.1"/>
    </source>
</evidence>